<evidence type="ECO:0000313" key="2">
    <source>
        <dbReference type="EMBL" id="GAA0873232.1"/>
    </source>
</evidence>
<sequence>MEVIAPDNIRTIQFKGNNTYAGTPVIKLGEPLNLTFDDINGDEADYYYTIEHYNFDWKPSALAKNEYLDGFDDVRIVNYENSVGTLIYYSHYTLSIPNADTRRLKVSGNYMLKIFNDDGDLVFSRKFFVYQNLATVKAEVKRSRNIQTIDKKQSLRFSIDSEQILFRNPKQNLHTLIFQNNDLNTAIYNLEPQFNIANEQVYRYDEESAFWGGNEFLFFDSKSLRAPTINISRVELDDIYQHYLYRDPYRANNVYTFNPDINGYFLVNSNQGDDPVLESEYINMHFTVKPEAELGGGELHIYGNFNNYSLDNSTRLTYDQKSGTYIGQRLFKQGFYNYKYVLLSTEGIIAPGFISGNFWQTENEYTILAYYRDIGERFDRIVGKGTANSTSITN</sequence>
<protein>
    <submittedName>
        <fullName evidence="2">DUF5103 domain-containing protein</fullName>
    </submittedName>
</protein>
<comment type="caution">
    <text evidence="2">The sequence shown here is derived from an EMBL/GenBank/DDBJ whole genome shotgun (WGS) entry which is preliminary data.</text>
</comment>
<feature type="domain" description="Type 9 secretion system plug protein N-terminal" evidence="1">
    <location>
        <begin position="9"/>
        <end position="131"/>
    </location>
</feature>
<gene>
    <name evidence="2" type="ORF">GCM10009117_23790</name>
</gene>
<name>A0ABP3XXW9_9FLAO</name>
<dbReference type="InterPro" id="IPR031345">
    <property type="entry name" value="T9SS_Plug_N"/>
</dbReference>
<evidence type="ECO:0000259" key="1">
    <source>
        <dbReference type="Pfam" id="PF17116"/>
    </source>
</evidence>
<accession>A0ABP3XXW9</accession>
<reference evidence="3" key="1">
    <citation type="journal article" date="2019" name="Int. J. Syst. Evol. Microbiol.">
        <title>The Global Catalogue of Microorganisms (GCM) 10K type strain sequencing project: providing services to taxonomists for standard genome sequencing and annotation.</title>
        <authorList>
            <consortium name="The Broad Institute Genomics Platform"/>
            <consortium name="The Broad Institute Genome Sequencing Center for Infectious Disease"/>
            <person name="Wu L."/>
            <person name="Ma J."/>
        </authorList>
    </citation>
    <scope>NUCLEOTIDE SEQUENCE [LARGE SCALE GENOMIC DNA]</scope>
    <source>
        <strain evidence="3">JCM 16082</strain>
    </source>
</reference>
<keyword evidence="3" id="KW-1185">Reference proteome</keyword>
<dbReference type="Proteomes" id="UP001500507">
    <property type="component" value="Unassembled WGS sequence"/>
</dbReference>
<dbReference type="Pfam" id="PF17116">
    <property type="entry name" value="T9SS_plug_1st"/>
    <property type="match status" value="1"/>
</dbReference>
<evidence type="ECO:0000313" key="3">
    <source>
        <dbReference type="Proteomes" id="UP001500507"/>
    </source>
</evidence>
<dbReference type="EMBL" id="BAAAFG010000016">
    <property type="protein sequence ID" value="GAA0873232.1"/>
    <property type="molecule type" value="Genomic_DNA"/>
</dbReference>
<proteinExistence type="predicted"/>
<organism evidence="2 3">
    <name type="scientific">Gangjinia marincola</name>
    <dbReference type="NCBI Taxonomy" id="578463"/>
    <lineage>
        <taxon>Bacteria</taxon>
        <taxon>Pseudomonadati</taxon>
        <taxon>Bacteroidota</taxon>
        <taxon>Flavobacteriia</taxon>
        <taxon>Flavobacteriales</taxon>
        <taxon>Flavobacteriaceae</taxon>
        <taxon>Gangjinia</taxon>
    </lineage>
</organism>